<evidence type="ECO:0000256" key="7">
    <source>
        <dbReference type="ARBA" id="ARBA00023224"/>
    </source>
</evidence>
<dbReference type="Pfam" id="PF05462">
    <property type="entry name" value="Dicty_CAR"/>
    <property type="match status" value="1"/>
</dbReference>
<keyword evidence="4" id="KW-0297">G-protein coupled receptor</keyword>
<reference evidence="12" key="1">
    <citation type="journal article" date="2021" name="IMA Fungus">
        <title>Genomic characterization of three marine fungi, including Emericellopsis atlantica sp. nov. with signatures of a generalist lifestyle and marine biomass degradation.</title>
        <authorList>
            <person name="Hagestad O.C."/>
            <person name="Hou L."/>
            <person name="Andersen J.H."/>
            <person name="Hansen E.H."/>
            <person name="Altermark B."/>
            <person name="Li C."/>
            <person name="Kuhnert E."/>
            <person name="Cox R.J."/>
            <person name="Crous P.W."/>
            <person name="Spatafora J.W."/>
            <person name="Lail K."/>
            <person name="Amirebrahimi M."/>
            <person name="Lipzen A."/>
            <person name="Pangilinan J."/>
            <person name="Andreopoulos W."/>
            <person name="Hayes R.D."/>
            <person name="Ng V."/>
            <person name="Grigoriev I.V."/>
            <person name="Jackson S.A."/>
            <person name="Sutton T.D.S."/>
            <person name="Dobson A.D.W."/>
            <person name="Rama T."/>
        </authorList>
    </citation>
    <scope>NUCLEOTIDE SEQUENCE</scope>
    <source>
        <strain evidence="12">TS7</strain>
    </source>
</reference>
<feature type="transmembrane region" description="Helical" evidence="9">
    <location>
        <begin position="93"/>
        <end position="111"/>
    </location>
</feature>
<comment type="caution">
    <text evidence="12">The sequence shown here is derived from an EMBL/GenBank/DDBJ whole genome shotgun (WGS) entry which is preliminary data.</text>
</comment>
<dbReference type="Proteomes" id="UP000887229">
    <property type="component" value="Unassembled WGS sequence"/>
</dbReference>
<feature type="compositionally biased region" description="Low complexity" evidence="8">
    <location>
        <begin position="275"/>
        <end position="286"/>
    </location>
</feature>
<feature type="transmembrane region" description="Helical" evidence="9">
    <location>
        <begin position="123"/>
        <end position="143"/>
    </location>
</feature>
<sequence>MPGGLTETQLEAVSSIERACSAVSLVGSIFVIVTFCMSRSFHKPVNRLVFYASFGNMLTNVGTLMSRTYTRSPNSVGCQFQAFLIQMFMPADAFWTLAMAINVYLTFYYRFDAQRLRRMEIPYMVVCYGVPLIPALVYIFLGAREGNRVYGDATLWCWVTTEWNILRIVTFYAPVWILILATMFIYVRAGRTIYYKHKQLHEFSPSSSDPVSVAHAETMTNLKTTEITVSSTEAGHPDILPSQSTSSLGPEVASRGYTVAVATGGPQSHIQSGVTPSQPSKTTTPSGAIVGSARRRNHEVNTASWAYTKCAILFFTALLITWLPSSANRVYSFVHPRTLPTLEIMSAFVLPLQGFWNAVIYVVTSRTACKNLWSDFRQARRPRVAELVAGARDENFHEDQAISMSRSPRGVKGNTDSESTREFATCDNNSR</sequence>
<dbReference type="GO" id="GO:0007166">
    <property type="term" value="P:cell surface receptor signaling pathway"/>
    <property type="evidence" value="ECO:0007669"/>
    <property type="project" value="InterPro"/>
</dbReference>
<dbReference type="PROSITE" id="PS50261">
    <property type="entry name" value="G_PROTEIN_RECEP_F2_4"/>
    <property type="match status" value="1"/>
</dbReference>
<feature type="region of interest" description="Disordered" evidence="8">
    <location>
        <begin position="399"/>
        <end position="431"/>
    </location>
</feature>
<dbReference type="OrthoDB" id="18453at2759"/>
<dbReference type="PRINTS" id="PR02001">
    <property type="entry name" value="GCR1CAMPR"/>
</dbReference>
<evidence type="ECO:0000256" key="9">
    <source>
        <dbReference type="SAM" id="Phobius"/>
    </source>
</evidence>
<feature type="domain" description="G-protein coupled receptors family 1 profile" evidence="11">
    <location>
        <begin position="27"/>
        <end position="361"/>
    </location>
</feature>
<feature type="transmembrane region" description="Helical" evidence="9">
    <location>
        <begin position="48"/>
        <end position="66"/>
    </location>
</feature>
<dbReference type="PANTHER" id="PTHR23112:SF22">
    <property type="entry name" value="G-PROTEIN COUPLED RECEPTOR"/>
    <property type="match status" value="1"/>
</dbReference>
<evidence type="ECO:0000256" key="3">
    <source>
        <dbReference type="ARBA" id="ARBA00022989"/>
    </source>
</evidence>
<feature type="transmembrane region" description="Helical" evidence="9">
    <location>
        <begin position="163"/>
        <end position="187"/>
    </location>
</feature>
<dbReference type="EMBL" id="MU251255">
    <property type="protein sequence ID" value="KAG9253961.1"/>
    <property type="molecule type" value="Genomic_DNA"/>
</dbReference>
<protein>
    <submittedName>
        <fullName evidence="12">G-protein coupled receptor protein</fullName>
    </submittedName>
</protein>
<feature type="region of interest" description="Disordered" evidence="8">
    <location>
        <begin position="268"/>
        <end position="292"/>
    </location>
</feature>
<feature type="transmembrane region" description="Helical" evidence="9">
    <location>
        <begin position="16"/>
        <end position="36"/>
    </location>
</feature>
<proteinExistence type="predicted"/>
<keyword evidence="5 9" id="KW-0472">Membrane</keyword>
<feature type="transmembrane region" description="Helical" evidence="9">
    <location>
        <begin position="344"/>
        <end position="363"/>
    </location>
</feature>
<name>A0A9P7ZL57_9HYPO</name>
<dbReference type="PRINTS" id="PR02000">
    <property type="entry name" value="GCR1PLANT"/>
</dbReference>
<feature type="transmembrane region" description="Helical" evidence="9">
    <location>
        <begin position="304"/>
        <end position="324"/>
    </location>
</feature>
<evidence type="ECO:0000256" key="2">
    <source>
        <dbReference type="ARBA" id="ARBA00022692"/>
    </source>
</evidence>
<dbReference type="InterPro" id="IPR017981">
    <property type="entry name" value="GPCR_2-like_7TM"/>
</dbReference>
<gene>
    <name evidence="12" type="ORF">F5Z01DRAFT_674287</name>
</gene>
<keyword evidence="13" id="KW-1185">Reference proteome</keyword>
<dbReference type="PANTHER" id="PTHR23112">
    <property type="entry name" value="G PROTEIN-COUPLED RECEPTOR 157-RELATED"/>
    <property type="match status" value="1"/>
</dbReference>
<dbReference type="AlphaFoldDB" id="A0A9P7ZL57"/>
<dbReference type="RefSeq" id="XP_046117885.1">
    <property type="nucleotide sequence ID" value="XM_046265024.1"/>
</dbReference>
<dbReference type="InterPro" id="IPR022343">
    <property type="entry name" value="GCR1-cAMP_receptor"/>
</dbReference>
<evidence type="ECO:0000256" key="6">
    <source>
        <dbReference type="ARBA" id="ARBA00023170"/>
    </source>
</evidence>
<dbReference type="GO" id="GO:0007189">
    <property type="term" value="P:adenylate cyclase-activating G protein-coupled receptor signaling pathway"/>
    <property type="evidence" value="ECO:0007669"/>
    <property type="project" value="TreeGrafter"/>
</dbReference>
<dbReference type="GO" id="GO:0004930">
    <property type="term" value="F:G protein-coupled receptor activity"/>
    <property type="evidence" value="ECO:0007669"/>
    <property type="project" value="UniProtKB-KW"/>
</dbReference>
<keyword evidence="2 9" id="KW-0812">Transmembrane</keyword>
<dbReference type="PROSITE" id="PS50262">
    <property type="entry name" value="G_PROTEIN_RECEP_F1_2"/>
    <property type="match status" value="1"/>
</dbReference>
<dbReference type="CDD" id="cd13952">
    <property type="entry name" value="7tm_classB"/>
    <property type="match status" value="1"/>
</dbReference>
<keyword evidence="6 12" id="KW-0675">Receptor</keyword>
<evidence type="ECO:0000313" key="13">
    <source>
        <dbReference type="Proteomes" id="UP000887229"/>
    </source>
</evidence>
<evidence type="ECO:0000259" key="11">
    <source>
        <dbReference type="PROSITE" id="PS50262"/>
    </source>
</evidence>
<evidence type="ECO:0000259" key="10">
    <source>
        <dbReference type="PROSITE" id="PS50261"/>
    </source>
</evidence>
<accession>A0A9P7ZL57</accession>
<dbReference type="Gene3D" id="1.20.1070.10">
    <property type="entry name" value="Rhodopsin 7-helix transmembrane proteins"/>
    <property type="match status" value="1"/>
</dbReference>
<dbReference type="SUPFAM" id="SSF81321">
    <property type="entry name" value="Family A G protein-coupled receptor-like"/>
    <property type="match status" value="1"/>
</dbReference>
<evidence type="ECO:0000256" key="8">
    <source>
        <dbReference type="SAM" id="MobiDB-lite"/>
    </source>
</evidence>
<dbReference type="GO" id="GO:0005886">
    <property type="term" value="C:plasma membrane"/>
    <property type="evidence" value="ECO:0007669"/>
    <property type="project" value="TreeGrafter"/>
</dbReference>
<evidence type="ECO:0000256" key="5">
    <source>
        <dbReference type="ARBA" id="ARBA00023136"/>
    </source>
</evidence>
<dbReference type="InterPro" id="IPR017452">
    <property type="entry name" value="GPCR_Rhodpsn_7TM"/>
</dbReference>
<dbReference type="GeneID" id="70295927"/>
<dbReference type="InterPro" id="IPR022340">
    <property type="entry name" value="GPCR_GCR1_put"/>
</dbReference>
<keyword evidence="3 9" id="KW-1133">Transmembrane helix</keyword>
<organism evidence="12 13">
    <name type="scientific">Emericellopsis atlantica</name>
    <dbReference type="NCBI Taxonomy" id="2614577"/>
    <lineage>
        <taxon>Eukaryota</taxon>
        <taxon>Fungi</taxon>
        <taxon>Dikarya</taxon>
        <taxon>Ascomycota</taxon>
        <taxon>Pezizomycotina</taxon>
        <taxon>Sordariomycetes</taxon>
        <taxon>Hypocreomycetidae</taxon>
        <taxon>Hypocreales</taxon>
        <taxon>Bionectriaceae</taxon>
        <taxon>Emericellopsis</taxon>
    </lineage>
</organism>
<comment type="subcellular location">
    <subcellularLocation>
        <location evidence="1">Membrane</location>
        <topology evidence="1">Multi-pass membrane protein</topology>
    </subcellularLocation>
</comment>
<keyword evidence="7" id="KW-0807">Transducer</keyword>
<feature type="domain" description="G-protein coupled receptors family 2 profile 2" evidence="10">
    <location>
        <begin position="13"/>
        <end position="194"/>
    </location>
</feature>
<evidence type="ECO:0000313" key="12">
    <source>
        <dbReference type="EMBL" id="KAG9253961.1"/>
    </source>
</evidence>
<evidence type="ECO:0000256" key="4">
    <source>
        <dbReference type="ARBA" id="ARBA00023040"/>
    </source>
</evidence>
<evidence type="ECO:0000256" key="1">
    <source>
        <dbReference type="ARBA" id="ARBA00004141"/>
    </source>
</evidence>